<feature type="non-terminal residue" evidence="2">
    <location>
        <position position="114"/>
    </location>
</feature>
<protein>
    <submittedName>
        <fullName evidence="2">Uncharacterized protein</fullName>
    </submittedName>
</protein>
<proteinExistence type="predicted"/>
<dbReference type="EMBL" id="CATQJA010000477">
    <property type="protein sequence ID" value="CAJ0560667.1"/>
    <property type="molecule type" value="Genomic_DNA"/>
</dbReference>
<sequence>TSNRSQKTKAENKADNSNKSSSGRGDKGSTKDGYCKTARTGSRDKAQAKPGSSEKGSGSTKKAKPGSSEKAAGSAKKPSPKVESLKKSGSKNQCGTTSSLLRPTRGIPRRKNVG</sequence>
<dbReference type="Proteomes" id="UP001177023">
    <property type="component" value="Unassembled WGS sequence"/>
</dbReference>
<evidence type="ECO:0000313" key="2">
    <source>
        <dbReference type="EMBL" id="CAJ0560667.1"/>
    </source>
</evidence>
<feature type="compositionally biased region" description="Basic and acidic residues" evidence="1">
    <location>
        <begin position="24"/>
        <end position="34"/>
    </location>
</feature>
<feature type="compositionally biased region" description="Low complexity" evidence="1">
    <location>
        <begin position="49"/>
        <end position="77"/>
    </location>
</feature>
<comment type="caution">
    <text evidence="2">The sequence shown here is derived from an EMBL/GenBank/DDBJ whole genome shotgun (WGS) entry which is preliminary data.</text>
</comment>
<dbReference type="AlphaFoldDB" id="A0AA36C705"/>
<reference evidence="2" key="1">
    <citation type="submission" date="2023-06" db="EMBL/GenBank/DDBJ databases">
        <authorList>
            <person name="Delattre M."/>
        </authorList>
    </citation>
    <scope>NUCLEOTIDE SEQUENCE</scope>
    <source>
        <strain evidence="2">AF72</strain>
    </source>
</reference>
<keyword evidence="3" id="KW-1185">Reference proteome</keyword>
<accession>A0AA36C705</accession>
<feature type="compositionally biased region" description="Polar residues" evidence="1">
    <location>
        <begin position="90"/>
        <end position="101"/>
    </location>
</feature>
<feature type="non-terminal residue" evidence="2">
    <location>
        <position position="1"/>
    </location>
</feature>
<organism evidence="2 3">
    <name type="scientific">Mesorhabditis spiculigera</name>
    <dbReference type="NCBI Taxonomy" id="96644"/>
    <lineage>
        <taxon>Eukaryota</taxon>
        <taxon>Metazoa</taxon>
        <taxon>Ecdysozoa</taxon>
        <taxon>Nematoda</taxon>
        <taxon>Chromadorea</taxon>
        <taxon>Rhabditida</taxon>
        <taxon>Rhabditina</taxon>
        <taxon>Rhabditomorpha</taxon>
        <taxon>Rhabditoidea</taxon>
        <taxon>Rhabditidae</taxon>
        <taxon>Mesorhabditinae</taxon>
        <taxon>Mesorhabditis</taxon>
    </lineage>
</organism>
<gene>
    <name evidence="2" type="ORF">MSPICULIGERA_LOCUS1617</name>
</gene>
<evidence type="ECO:0000256" key="1">
    <source>
        <dbReference type="SAM" id="MobiDB-lite"/>
    </source>
</evidence>
<feature type="region of interest" description="Disordered" evidence="1">
    <location>
        <begin position="1"/>
        <end position="114"/>
    </location>
</feature>
<evidence type="ECO:0000313" key="3">
    <source>
        <dbReference type="Proteomes" id="UP001177023"/>
    </source>
</evidence>
<name>A0AA36C705_9BILA</name>